<dbReference type="InParanoid" id="A0A316WAR4"/>
<dbReference type="AlphaFoldDB" id="A0A316WAR4"/>
<dbReference type="Proteomes" id="UP000245783">
    <property type="component" value="Unassembled WGS sequence"/>
</dbReference>
<feature type="region of interest" description="Disordered" evidence="1">
    <location>
        <begin position="252"/>
        <end position="305"/>
    </location>
</feature>
<reference evidence="2 3" key="1">
    <citation type="journal article" date="2018" name="Mol. Biol. Evol.">
        <title>Broad Genomic Sampling Reveals a Smut Pathogenic Ancestry of the Fungal Clade Ustilaginomycotina.</title>
        <authorList>
            <person name="Kijpornyongpan T."/>
            <person name="Mondo S.J."/>
            <person name="Barry K."/>
            <person name="Sandor L."/>
            <person name="Lee J."/>
            <person name="Lipzen A."/>
            <person name="Pangilinan J."/>
            <person name="LaButti K."/>
            <person name="Hainaut M."/>
            <person name="Henrissat B."/>
            <person name="Grigoriev I.V."/>
            <person name="Spatafora J.W."/>
            <person name="Aime M.C."/>
        </authorList>
    </citation>
    <scope>NUCLEOTIDE SEQUENCE [LARGE SCALE GENOMIC DNA]</scope>
    <source>
        <strain evidence="2 3">MCA 4658</strain>
    </source>
</reference>
<dbReference type="EMBL" id="KZ819353">
    <property type="protein sequence ID" value="PWN45811.1"/>
    <property type="molecule type" value="Genomic_DNA"/>
</dbReference>
<accession>A0A316WAR4</accession>
<feature type="region of interest" description="Disordered" evidence="1">
    <location>
        <begin position="178"/>
        <end position="205"/>
    </location>
</feature>
<evidence type="ECO:0000313" key="3">
    <source>
        <dbReference type="Proteomes" id="UP000245783"/>
    </source>
</evidence>
<organism evidence="2 3">
    <name type="scientific">Ceraceosorus guamensis</name>
    <dbReference type="NCBI Taxonomy" id="1522189"/>
    <lineage>
        <taxon>Eukaryota</taxon>
        <taxon>Fungi</taxon>
        <taxon>Dikarya</taxon>
        <taxon>Basidiomycota</taxon>
        <taxon>Ustilaginomycotina</taxon>
        <taxon>Exobasidiomycetes</taxon>
        <taxon>Ceraceosorales</taxon>
        <taxon>Ceraceosoraceae</taxon>
        <taxon>Ceraceosorus</taxon>
    </lineage>
</organism>
<protein>
    <submittedName>
        <fullName evidence="2">Uncharacterized protein</fullName>
    </submittedName>
</protein>
<keyword evidence="3" id="KW-1185">Reference proteome</keyword>
<feature type="compositionally biased region" description="Acidic residues" evidence="1">
    <location>
        <begin position="265"/>
        <end position="275"/>
    </location>
</feature>
<proteinExistence type="predicted"/>
<dbReference type="OrthoDB" id="9995306at2759"/>
<evidence type="ECO:0000256" key="1">
    <source>
        <dbReference type="SAM" id="MobiDB-lite"/>
    </source>
</evidence>
<dbReference type="RefSeq" id="XP_025372971.1">
    <property type="nucleotide sequence ID" value="XM_025516794.1"/>
</dbReference>
<feature type="compositionally biased region" description="Polar residues" evidence="1">
    <location>
        <begin position="178"/>
        <end position="189"/>
    </location>
</feature>
<evidence type="ECO:0000313" key="2">
    <source>
        <dbReference type="EMBL" id="PWN45811.1"/>
    </source>
</evidence>
<sequence>MGLEGVWDKRRSSTQIGTHHLLSSTRPSAPDVYLCASAVDLMQNPRPSPSTSQLSDPTSSSTHSHARVIWVDCLARGSEEIKGLCKRLSGKGLDWKGYAERVQVVDAYDGDRDWTTGSAGSVHVGHRDAWSEELHRLLRRLESLLEGAAKEAGHTASHDAKCLVVLDDLNTLAWGTASPRSKISSSTPQGADRRSVPAGAQKEPQRLLAEGMTAWVEELRLICERNSAALITHLHADHTSILDDAHQGISRERDKAARGAGQGFDADDAGEEDADTNIAVQVESSSSESSSDEQGNAQVQKKAVKTRPPIRAAFVDAFDDELFLGVLKNADVWVEMRSLRSGRAVDCHGELCIHPLARPSAAMGKSIPPLPLPSSSDPLRKRRRAWRAAHPDFSSGARARQEGVFKLQAASQSSGLGRALGAQSLRDKELDAPAHFAVRSEIVGRKNAALFELVEIGAKGRGRVEVRLRRRAGSGA</sequence>
<name>A0A316WAR4_9BASI</name>
<gene>
    <name evidence="2" type="ORF">IE81DRAFT_363653</name>
</gene>
<dbReference type="GeneID" id="37038664"/>